<gene>
    <name evidence="3" type="primary">khpA</name>
    <name evidence="4" type="ORF">PQ472_05540</name>
</gene>
<dbReference type="Pfam" id="PF13083">
    <property type="entry name" value="KH_KhpA-B"/>
    <property type="match status" value="1"/>
</dbReference>
<dbReference type="InterPro" id="IPR020627">
    <property type="entry name" value="KhpA"/>
</dbReference>
<keyword evidence="3" id="KW-0961">Cell wall biogenesis/degradation</keyword>
<sequence length="84" mass="9239">MVEIAPLIEALVKPMVKNPDAISIKAHETADFMAFDLSVAPEDVGNVIGRQGRVAQALRAVVYGVRSPYAKRVRLNIVDSRKKH</sequence>
<comment type="subunit">
    <text evidence="3">Forms a complex with KhpB.</text>
</comment>
<dbReference type="CDD" id="cd22533">
    <property type="entry name" value="KH-II_YlqC-like"/>
    <property type="match status" value="1"/>
</dbReference>
<comment type="function">
    <text evidence="3">A probable RNA chaperone. Forms a complex with KhpB which binds to cellular RNA and controls its expression. Plays a role in peptidoglycan (PG) homeostasis and cell length regulation.</text>
</comment>
<evidence type="ECO:0000313" key="5">
    <source>
        <dbReference type="Proteomes" id="UP001220377"/>
    </source>
</evidence>
<keyword evidence="3" id="KW-0133">Cell shape</keyword>
<comment type="subcellular location">
    <subcellularLocation>
        <location evidence="3">Cytoplasm</location>
    </subcellularLocation>
</comment>
<proteinExistence type="inferred from homology"/>
<keyword evidence="2 3" id="KW-0694">RNA-binding</keyword>
<evidence type="ECO:0000256" key="1">
    <source>
        <dbReference type="ARBA" id="ARBA00022490"/>
    </source>
</evidence>
<evidence type="ECO:0000256" key="3">
    <source>
        <dbReference type="HAMAP-Rule" id="MF_00088"/>
    </source>
</evidence>
<evidence type="ECO:0000256" key="2">
    <source>
        <dbReference type="ARBA" id="ARBA00022884"/>
    </source>
</evidence>
<dbReference type="PANTHER" id="PTHR34654:SF1">
    <property type="entry name" value="RNA-BINDING PROTEIN KHPA"/>
    <property type="match status" value="1"/>
</dbReference>
<dbReference type="Proteomes" id="UP001220377">
    <property type="component" value="Chromosome"/>
</dbReference>
<name>A0ABY7WU64_9LACO</name>
<dbReference type="HAMAP" id="MF_00088">
    <property type="entry name" value="KhpA"/>
    <property type="match status" value="1"/>
</dbReference>
<dbReference type="PANTHER" id="PTHR34654">
    <property type="entry name" value="UPF0109 PROTEIN SCO5592"/>
    <property type="match status" value="1"/>
</dbReference>
<keyword evidence="1 3" id="KW-0963">Cytoplasm</keyword>
<dbReference type="EMBL" id="CP117884">
    <property type="protein sequence ID" value="WDF83699.1"/>
    <property type="molecule type" value="Genomic_DNA"/>
</dbReference>
<accession>A0ABY7WU64</accession>
<evidence type="ECO:0000313" key="4">
    <source>
        <dbReference type="EMBL" id="WDF83699.1"/>
    </source>
</evidence>
<dbReference type="RefSeq" id="WP_274262037.1">
    <property type="nucleotide sequence ID" value="NZ_CP117884.1"/>
</dbReference>
<protein>
    <recommendedName>
        <fullName evidence="3">RNA-binding protein KhpA</fullName>
    </recommendedName>
    <alternativeName>
        <fullName evidence="3">KH-domain protein A</fullName>
    </alternativeName>
</protein>
<organism evidence="4 5">
    <name type="scientific">Lacticaseibacillus pabuli</name>
    <dbReference type="NCBI Taxonomy" id="3025672"/>
    <lineage>
        <taxon>Bacteria</taxon>
        <taxon>Bacillati</taxon>
        <taxon>Bacillota</taxon>
        <taxon>Bacilli</taxon>
        <taxon>Lactobacillales</taxon>
        <taxon>Lactobacillaceae</taxon>
        <taxon>Lacticaseibacillus</taxon>
    </lineage>
</organism>
<keyword evidence="3" id="KW-0143">Chaperone</keyword>
<reference evidence="4 5" key="1">
    <citation type="submission" date="2023-02" db="EMBL/GenBank/DDBJ databases">
        <title>Genome sequence of Lacticaseibacillus sp. KACC 23028.</title>
        <authorList>
            <person name="Kim S."/>
            <person name="Heo J."/>
            <person name="Kwon S.-W."/>
        </authorList>
    </citation>
    <scope>NUCLEOTIDE SEQUENCE [LARGE SCALE GENOMIC DNA]</scope>
    <source>
        <strain evidence="4 5">KACC 23028</strain>
    </source>
</reference>
<comment type="similarity">
    <text evidence="3">Belongs to the KhpA RNA-binding protein family.</text>
</comment>
<keyword evidence="5" id="KW-1185">Reference proteome</keyword>